<evidence type="ECO:0000256" key="3">
    <source>
        <dbReference type="ARBA" id="ARBA00022833"/>
    </source>
</evidence>
<reference evidence="6" key="1">
    <citation type="journal article" date="2020" name="Front. Microbiol.">
        <title>Gene regulatory networks of Penicillium echinulatum 2HH and Penicillium oxalicum 114-2 inferred by a computational biology approach.</title>
        <authorList>
            <person name="Lenz A.R."/>
            <person name="Galan-Vasquez E."/>
            <person name="Balbinot E."/>
            <person name="De Abreu F.P."/>
            <person name="De Oliveira N.S."/>
            <person name="Da Rosa L.O."/>
            <person name="De Avila E Silva S."/>
            <person name="Camassola M."/>
            <person name="Dillon A.J.P."/>
            <person name="Perez-Rueda E."/>
        </authorList>
    </citation>
    <scope>NUCLEOTIDE SEQUENCE</scope>
    <source>
        <strain evidence="6">S1M29</strain>
    </source>
</reference>
<keyword evidence="7" id="KW-1185">Reference proteome</keyword>
<proteinExistence type="inferred from homology"/>
<feature type="compositionally biased region" description="Low complexity" evidence="4">
    <location>
        <begin position="229"/>
        <end position="238"/>
    </location>
</feature>
<accession>A0A8J8WN40</accession>
<feature type="region of interest" description="Disordered" evidence="4">
    <location>
        <begin position="117"/>
        <end position="152"/>
    </location>
</feature>
<feature type="domain" description="Yippee" evidence="5">
    <location>
        <begin position="76"/>
        <end position="210"/>
    </location>
</feature>
<keyword evidence="3" id="KW-0862">Zinc</keyword>
<protein>
    <recommendedName>
        <fullName evidence="5">Yippee domain-containing protein</fullName>
    </recommendedName>
</protein>
<sequence length="332" mass="37030">MLSSQDYSFRSLLFPQYLIPSFLPNSTTNRDSIQQQPQPPVPPSPSPSPSSKAKNKQLHDQPNPVSPSKSLTNHTSYIRCITCGAHLCFTSQIISKGFTGRHGRAYLVSAQSTSPDLHEQFLRRSSSSSPSTSPSTSTLQNQPQPQNLPNTHLHRPVSRQLVTGAHTVSDISCLQCGTVLGWKYVEAEEESQRYKVGKFILETKKIISATVWEGDDERELHTRRGESGGSVRRGSRQSVINEGGGVEDGSVHKHEHEHEQDYFCGRGNDRGYDKQNTRIEDPADEIEFDSQDEDECEDLFAGIWSPGLANRRRSRKLERKPGSMAATMFGFS</sequence>
<dbReference type="AlphaFoldDB" id="A0A8J8WN40"/>
<dbReference type="Pfam" id="PF03226">
    <property type="entry name" value="Yippee-Mis18"/>
    <property type="match status" value="1"/>
</dbReference>
<feature type="region of interest" description="Disordered" evidence="4">
    <location>
        <begin position="25"/>
        <end position="71"/>
    </location>
</feature>
<dbReference type="InterPro" id="IPR039058">
    <property type="entry name" value="Yippee_fam"/>
</dbReference>
<comment type="caution">
    <text evidence="6">The sequence shown here is derived from an EMBL/GenBank/DDBJ whole genome shotgun (WGS) entry which is preliminary data.</text>
</comment>
<dbReference type="GO" id="GO:0046872">
    <property type="term" value="F:metal ion binding"/>
    <property type="evidence" value="ECO:0007669"/>
    <property type="project" value="UniProtKB-KW"/>
</dbReference>
<comment type="similarity">
    <text evidence="1">Belongs to the yippee family.</text>
</comment>
<dbReference type="Proteomes" id="UP000631181">
    <property type="component" value="Unassembled WGS sequence"/>
</dbReference>
<dbReference type="PANTHER" id="PTHR13848">
    <property type="entry name" value="PROTEIN YIPPEE-LIKE CG15309-RELATED"/>
    <property type="match status" value="1"/>
</dbReference>
<gene>
    <name evidence="6" type="ORF">PECM_008116</name>
</gene>
<feature type="compositionally biased region" description="Basic and acidic residues" evidence="4">
    <location>
        <begin position="249"/>
        <end position="281"/>
    </location>
</feature>
<dbReference type="PROSITE" id="PS51792">
    <property type="entry name" value="YIPPEE"/>
    <property type="match status" value="1"/>
</dbReference>
<evidence type="ECO:0000259" key="5">
    <source>
        <dbReference type="PROSITE" id="PS51792"/>
    </source>
</evidence>
<evidence type="ECO:0000313" key="6">
    <source>
        <dbReference type="EMBL" id="KAF7719178.1"/>
    </source>
</evidence>
<feature type="compositionally biased region" description="Low complexity" evidence="4">
    <location>
        <begin position="125"/>
        <end position="151"/>
    </location>
</feature>
<organism evidence="6 7">
    <name type="scientific">Penicillium ucsense</name>
    <dbReference type="NCBI Taxonomy" id="2839758"/>
    <lineage>
        <taxon>Eukaryota</taxon>
        <taxon>Fungi</taxon>
        <taxon>Dikarya</taxon>
        <taxon>Ascomycota</taxon>
        <taxon>Pezizomycotina</taxon>
        <taxon>Eurotiomycetes</taxon>
        <taxon>Eurotiomycetidae</taxon>
        <taxon>Eurotiales</taxon>
        <taxon>Aspergillaceae</taxon>
        <taxon>Penicillium</taxon>
    </lineage>
</organism>
<evidence type="ECO:0000256" key="1">
    <source>
        <dbReference type="ARBA" id="ARBA00005613"/>
    </source>
</evidence>
<feature type="compositionally biased region" description="Pro residues" evidence="4">
    <location>
        <begin position="37"/>
        <end position="48"/>
    </location>
</feature>
<dbReference type="InterPro" id="IPR004910">
    <property type="entry name" value="Yippee/Mis18/Cereblon"/>
</dbReference>
<dbReference type="InterPro" id="IPR034751">
    <property type="entry name" value="Yippee"/>
</dbReference>
<dbReference type="OrthoDB" id="6407410at2759"/>
<evidence type="ECO:0000313" key="7">
    <source>
        <dbReference type="Proteomes" id="UP000631181"/>
    </source>
</evidence>
<feature type="region of interest" description="Disordered" evidence="4">
    <location>
        <begin position="216"/>
        <end position="284"/>
    </location>
</feature>
<keyword evidence="2" id="KW-0479">Metal-binding</keyword>
<dbReference type="EMBL" id="WIWV01000008">
    <property type="protein sequence ID" value="KAF7719178.1"/>
    <property type="molecule type" value="Genomic_DNA"/>
</dbReference>
<name>A0A8J8WN40_9EURO</name>
<evidence type="ECO:0000256" key="2">
    <source>
        <dbReference type="ARBA" id="ARBA00022723"/>
    </source>
</evidence>
<evidence type="ECO:0000256" key="4">
    <source>
        <dbReference type="SAM" id="MobiDB-lite"/>
    </source>
</evidence>